<protein>
    <recommendedName>
        <fullName evidence="4">Nicotinamide riboside transporter PnuC</fullName>
    </recommendedName>
</protein>
<feature type="transmembrane region" description="Helical" evidence="10">
    <location>
        <begin position="20"/>
        <end position="43"/>
    </location>
</feature>
<gene>
    <name evidence="11" type="ORF">CDN99_12215</name>
</gene>
<comment type="similarity">
    <text evidence="3">Belongs to the nicotinamide ribonucleoside (NR) uptake permease (TC 4.B.1) family.</text>
</comment>
<dbReference type="RefSeq" id="WP_088385237.1">
    <property type="nucleotide sequence ID" value="NZ_NIOF01000004.1"/>
</dbReference>
<keyword evidence="6" id="KW-1003">Cell membrane</keyword>
<dbReference type="InterPro" id="IPR006419">
    <property type="entry name" value="NMN_transpt_PnuC"/>
</dbReference>
<dbReference type="PANTHER" id="PTHR36122:SF2">
    <property type="entry name" value="NICOTINAMIDE RIBOSIDE TRANSPORTER PNUC"/>
    <property type="match status" value="1"/>
</dbReference>
<keyword evidence="5" id="KW-0813">Transport</keyword>
<comment type="function">
    <text evidence="1">Required for nicotinamide riboside transport across the inner membrane.</text>
</comment>
<evidence type="ECO:0000256" key="2">
    <source>
        <dbReference type="ARBA" id="ARBA00004651"/>
    </source>
</evidence>
<keyword evidence="9 10" id="KW-0472">Membrane</keyword>
<dbReference type="Pfam" id="PF04973">
    <property type="entry name" value="NMN_transporter"/>
    <property type="match status" value="1"/>
</dbReference>
<sequence length="220" mass="24669">MEALFGPLRPLLDTALAPAFTALGSPVSWLELVAFVLAIWMVVCNMRVQVLAWPLALTSSLLYFLLFWSGKLYGEASLQLLFAGLALWGWWQWMRGRTADGDELHVRTLGPRGRLMALLATLAAWPLLGLFLQHRTDSPLPFWDALPTVASITGQWLLGRKYQENWPVWVMVNLVSIALFALKGYWLTVVLYAVFVPMSVAGWRAWQRQLATPRSSAVAA</sequence>
<evidence type="ECO:0000256" key="8">
    <source>
        <dbReference type="ARBA" id="ARBA00022989"/>
    </source>
</evidence>
<dbReference type="GO" id="GO:0034257">
    <property type="term" value="F:nicotinamide riboside transmembrane transporter activity"/>
    <property type="evidence" value="ECO:0007669"/>
    <property type="project" value="InterPro"/>
</dbReference>
<feature type="transmembrane region" description="Helical" evidence="10">
    <location>
        <begin position="50"/>
        <end position="70"/>
    </location>
</feature>
<comment type="subcellular location">
    <subcellularLocation>
        <location evidence="2">Cell membrane</location>
        <topology evidence="2">Multi-pass membrane protein</topology>
    </subcellularLocation>
</comment>
<dbReference type="Proteomes" id="UP000197468">
    <property type="component" value="Unassembled WGS sequence"/>
</dbReference>
<evidence type="ECO:0000313" key="12">
    <source>
        <dbReference type="Proteomes" id="UP000197468"/>
    </source>
</evidence>
<evidence type="ECO:0000313" key="11">
    <source>
        <dbReference type="EMBL" id="OWQ91030.1"/>
    </source>
</evidence>
<reference evidence="11 12" key="1">
    <citation type="journal article" date="2008" name="Int. J. Syst. Evol. Microbiol.">
        <title>Description of Roseateles aquatilis sp. nov. and Roseateles terrae sp. nov., in the class Betaproteobacteria, and emended description of the genus Roseateles.</title>
        <authorList>
            <person name="Gomila M."/>
            <person name="Bowien B."/>
            <person name="Falsen E."/>
            <person name="Moore E.R."/>
            <person name="Lalucat J."/>
        </authorList>
    </citation>
    <scope>NUCLEOTIDE SEQUENCE [LARGE SCALE GENOMIC DNA]</scope>
    <source>
        <strain evidence="11 12">CCUG 48205</strain>
    </source>
</reference>
<keyword evidence="7 10" id="KW-0812">Transmembrane</keyword>
<evidence type="ECO:0000256" key="9">
    <source>
        <dbReference type="ARBA" id="ARBA00023136"/>
    </source>
</evidence>
<evidence type="ECO:0000256" key="4">
    <source>
        <dbReference type="ARBA" id="ARBA00017522"/>
    </source>
</evidence>
<organism evidence="11 12">
    <name type="scientific">Roseateles aquatilis</name>
    <dbReference type="NCBI Taxonomy" id="431061"/>
    <lineage>
        <taxon>Bacteria</taxon>
        <taxon>Pseudomonadati</taxon>
        <taxon>Pseudomonadota</taxon>
        <taxon>Betaproteobacteria</taxon>
        <taxon>Burkholderiales</taxon>
        <taxon>Sphaerotilaceae</taxon>
        <taxon>Roseateles</taxon>
    </lineage>
</organism>
<name>A0A246JEN8_9BURK</name>
<keyword evidence="8 10" id="KW-1133">Transmembrane helix</keyword>
<keyword evidence="12" id="KW-1185">Reference proteome</keyword>
<evidence type="ECO:0000256" key="10">
    <source>
        <dbReference type="SAM" id="Phobius"/>
    </source>
</evidence>
<evidence type="ECO:0000256" key="1">
    <source>
        <dbReference type="ARBA" id="ARBA00002672"/>
    </source>
</evidence>
<dbReference type="GO" id="GO:0005886">
    <property type="term" value="C:plasma membrane"/>
    <property type="evidence" value="ECO:0007669"/>
    <property type="project" value="UniProtKB-SubCell"/>
</dbReference>
<evidence type="ECO:0000256" key="7">
    <source>
        <dbReference type="ARBA" id="ARBA00022692"/>
    </source>
</evidence>
<feature type="transmembrane region" description="Helical" evidence="10">
    <location>
        <begin position="76"/>
        <end position="94"/>
    </location>
</feature>
<evidence type="ECO:0000256" key="3">
    <source>
        <dbReference type="ARBA" id="ARBA00006669"/>
    </source>
</evidence>
<evidence type="ECO:0000256" key="5">
    <source>
        <dbReference type="ARBA" id="ARBA00022448"/>
    </source>
</evidence>
<dbReference type="PANTHER" id="PTHR36122">
    <property type="entry name" value="NICOTINAMIDE RIBOSIDE TRANSPORTER PNUC"/>
    <property type="match status" value="1"/>
</dbReference>
<evidence type="ECO:0000256" key="6">
    <source>
        <dbReference type="ARBA" id="ARBA00022475"/>
    </source>
</evidence>
<dbReference type="OrthoDB" id="9791248at2"/>
<dbReference type="EMBL" id="NIOF01000004">
    <property type="protein sequence ID" value="OWQ91030.1"/>
    <property type="molecule type" value="Genomic_DNA"/>
</dbReference>
<dbReference type="NCBIfam" id="TIGR01528">
    <property type="entry name" value="NMN_trans_PnuC"/>
    <property type="match status" value="1"/>
</dbReference>
<proteinExistence type="inferred from homology"/>
<comment type="caution">
    <text evidence="11">The sequence shown here is derived from an EMBL/GenBank/DDBJ whole genome shotgun (WGS) entry which is preliminary data.</text>
</comment>
<dbReference type="AlphaFoldDB" id="A0A246JEN8"/>
<feature type="transmembrane region" description="Helical" evidence="10">
    <location>
        <begin position="115"/>
        <end position="134"/>
    </location>
</feature>
<accession>A0A246JEN8</accession>